<dbReference type="InParanoid" id="H2YVW0"/>
<reference evidence="3" key="1">
    <citation type="submission" date="2003-08" db="EMBL/GenBank/DDBJ databases">
        <authorList>
            <person name="Birren B."/>
            <person name="Nusbaum C."/>
            <person name="Abebe A."/>
            <person name="Abouelleil A."/>
            <person name="Adekoya E."/>
            <person name="Ait-zahra M."/>
            <person name="Allen N."/>
            <person name="Allen T."/>
            <person name="An P."/>
            <person name="Anderson M."/>
            <person name="Anderson S."/>
            <person name="Arachchi H."/>
            <person name="Armbruster J."/>
            <person name="Bachantsang P."/>
            <person name="Baldwin J."/>
            <person name="Barry A."/>
            <person name="Bayul T."/>
            <person name="Blitshsteyn B."/>
            <person name="Bloom T."/>
            <person name="Blye J."/>
            <person name="Boguslavskiy L."/>
            <person name="Borowsky M."/>
            <person name="Boukhgalter B."/>
            <person name="Brunache A."/>
            <person name="Butler J."/>
            <person name="Calixte N."/>
            <person name="Calvo S."/>
            <person name="Camarata J."/>
            <person name="Campo K."/>
            <person name="Chang J."/>
            <person name="Cheshatsang Y."/>
            <person name="Citroen M."/>
            <person name="Collymore A."/>
            <person name="Considine T."/>
            <person name="Cook A."/>
            <person name="Cooke P."/>
            <person name="Corum B."/>
            <person name="Cuomo C."/>
            <person name="David R."/>
            <person name="Dawoe T."/>
            <person name="Degray S."/>
            <person name="Dodge S."/>
            <person name="Dooley K."/>
            <person name="Dorje P."/>
            <person name="Dorjee K."/>
            <person name="Dorris L."/>
            <person name="Duffey N."/>
            <person name="Dupes A."/>
            <person name="Elkins T."/>
            <person name="Engels R."/>
            <person name="Erickson J."/>
            <person name="Farina A."/>
            <person name="Faro S."/>
            <person name="Ferreira P."/>
            <person name="Fischer H."/>
            <person name="Fitzgerald M."/>
            <person name="Foley K."/>
            <person name="Gage D."/>
            <person name="Galagan J."/>
            <person name="Gearin G."/>
            <person name="Gnerre S."/>
            <person name="Gnirke A."/>
            <person name="Goyette A."/>
            <person name="Graham J."/>
            <person name="Grandbois E."/>
            <person name="Gyaltsen K."/>
            <person name="Hafez N."/>
            <person name="Hagopian D."/>
            <person name="Hagos B."/>
            <person name="Hall J."/>
            <person name="Hatcher B."/>
            <person name="Heller A."/>
            <person name="Higgins H."/>
            <person name="Honan T."/>
            <person name="Horn A."/>
            <person name="Houde N."/>
            <person name="Hughes L."/>
            <person name="Hulme W."/>
            <person name="Husby E."/>
            <person name="Iliev I."/>
            <person name="Jaffe D."/>
            <person name="Jones C."/>
            <person name="Kamal M."/>
            <person name="Kamat A."/>
            <person name="Kamvysselis M."/>
            <person name="Karlsson E."/>
            <person name="Kells C."/>
            <person name="Kieu A."/>
            <person name="Kisner P."/>
            <person name="Kodira C."/>
            <person name="Kulbokas E."/>
            <person name="Labutti K."/>
            <person name="Lama D."/>
            <person name="Landers T."/>
            <person name="Leger J."/>
            <person name="Levine S."/>
            <person name="Lewis D."/>
            <person name="Lewis T."/>
            <person name="Lindblad-toh K."/>
            <person name="Liu X."/>
            <person name="Lokyitsang T."/>
            <person name="Lokyitsang Y."/>
            <person name="Lucien O."/>
            <person name="Lui A."/>
            <person name="Ma L.J."/>
            <person name="Mabbitt R."/>
            <person name="Macdonald J."/>
            <person name="Maclean C."/>
            <person name="Major J."/>
            <person name="Manning J."/>
            <person name="Marabella R."/>
            <person name="Maru K."/>
            <person name="Matthews C."/>
            <person name="Mauceli E."/>
            <person name="Mccarthy M."/>
            <person name="Mcdonough S."/>
            <person name="Mcghee T."/>
            <person name="Meldrim J."/>
            <person name="Meneus L."/>
            <person name="Mesirov J."/>
            <person name="Mihalev A."/>
            <person name="Mihova T."/>
            <person name="Mikkelsen T."/>
            <person name="Mlenga V."/>
            <person name="Moru K."/>
            <person name="Mozes J."/>
            <person name="Mulrain L."/>
            <person name="Munson G."/>
            <person name="Naylor J."/>
            <person name="Newes C."/>
            <person name="Nguyen C."/>
            <person name="Nguyen N."/>
            <person name="Nguyen T."/>
            <person name="Nicol R."/>
            <person name="Nielsen C."/>
            <person name="Nizzari M."/>
            <person name="Norbu C."/>
            <person name="Norbu N."/>
            <person name="O'donnell P."/>
            <person name="Okoawo O."/>
            <person name="O'leary S."/>
            <person name="Omotosho B."/>
            <person name="O'neill K."/>
            <person name="Osman S."/>
            <person name="Parker S."/>
            <person name="Perrin D."/>
            <person name="Phunkhang P."/>
            <person name="Piqani B."/>
            <person name="Purcell S."/>
            <person name="Rachupka T."/>
            <person name="Ramasamy U."/>
            <person name="Rameau R."/>
            <person name="Ray V."/>
            <person name="Raymond C."/>
            <person name="Retta R."/>
            <person name="Richardson S."/>
            <person name="Rise C."/>
            <person name="Rodriguez J."/>
            <person name="Rogers J."/>
            <person name="Rogov P."/>
            <person name="Rutman M."/>
            <person name="Schupbach R."/>
            <person name="Seaman C."/>
            <person name="Settipalli S."/>
            <person name="Sharpe T."/>
            <person name="Sheridan J."/>
            <person name="Sherpa N."/>
            <person name="Shi J."/>
            <person name="Smirnov S."/>
            <person name="Smith C."/>
            <person name="Sougnez C."/>
            <person name="Spencer B."/>
            <person name="Stalker J."/>
            <person name="Stange-thomann N."/>
            <person name="Stavropoulos S."/>
            <person name="Stetson K."/>
            <person name="Stone C."/>
            <person name="Stone S."/>
            <person name="Stubbs M."/>
            <person name="Talamas J."/>
            <person name="Tchuinga P."/>
            <person name="Tenzing P."/>
            <person name="Tesfaye S."/>
            <person name="Theodore J."/>
            <person name="Thoulutsang Y."/>
            <person name="Topham K."/>
            <person name="Towey S."/>
            <person name="Tsamla T."/>
            <person name="Tsomo N."/>
            <person name="Vallee D."/>
            <person name="Vassiliev H."/>
            <person name="Venkataraman V."/>
            <person name="Vinson J."/>
            <person name="Vo A."/>
            <person name="Wade C."/>
            <person name="Wang S."/>
            <person name="Wangchuk T."/>
            <person name="Wangdi T."/>
            <person name="Whittaker C."/>
            <person name="Wilkinson J."/>
            <person name="Wu Y."/>
            <person name="Wyman D."/>
            <person name="Yadav S."/>
            <person name="Yang S."/>
            <person name="Yang X."/>
            <person name="Yeager S."/>
            <person name="Yee E."/>
            <person name="Young G."/>
            <person name="Zainoun J."/>
            <person name="Zembeck L."/>
            <person name="Zimmer A."/>
            <person name="Zody M."/>
            <person name="Lander E."/>
        </authorList>
    </citation>
    <scope>NUCLEOTIDE SEQUENCE [LARGE SCALE GENOMIC DNA]</scope>
</reference>
<dbReference type="AlphaFoldDB" id="H2YVW0"/>
<keyword evidence="1" id="KW-0472">Membrane</keyword>
<keyword evidence="1" id="KW-0812">Transmembrane</keyword>
<reference evidence="2" key="3">
    <citation type="submission" date="2025-09" db="UniProtKB">
        <authorList>
            <consortium name="Ensembl"/>
        </authorList>
    </citation>
    <scope>IDENTIFICATION</scope>
</reference>
<dbReference type="Ensembl" id="ENSCSAVT00000009588.1">
    <property type="protein sequence ID" value="ENSCSAVP00000009471.1"/>
    <property type="gene ID" value="ENSCSAVG00000005571.1"/>
</dbReference>
<dbReference type="HOGENOM" id="CLU_1331540_0_0_1"/>
<organism evidence="2 3">
    <name type="scientific">Ciona savignyi</name>
    <name type="common">Pacific transparent sea squirt</name>
    <dbReference type="NCBI Taxonomy" id="51511"/>
    <lineage>
        <taxon>Eukaryota</taxon>
        <taxon>Metazoa</taxon>
        <taxon>Chordata</taxon>
        <taxon>Tunicata</taxon>
        <taxon>Ascidiacea</taxon>
        <taxon>Phlebobranchia</taxon>
        <taxon>Cionidae</taxon>
        <taxon>Ciona</taxon>
    </lineage>
</organism>
<evidence type="ECO:0000313" key="2">
    <source>
        <dbReference type="Ensembl" id="ENSCSAVP00000009471.1"/>
    </source>
</evidence>
<name>H2YVW0_CIOSA</name>
<protein>
    <submittedName>
        <fullName evidence="2">Uncharacterized protein</fullName>
    </submittedName>
</protein>
<dbReference type="Proteomes" id="UP000007875">
    <property type="component" value="Unassembled WGS sequence"/>
</dbReference>
<evidence type="ECO:0000313" key="3">
    <source>
        <dbReference type="Proteomes" id="UP000007875"/>
    </source>
</evidence>
<dbReference type="GeneTree" id="ENSGT00660000097359"/>
<keyword evidence="3" id="KW-1185">Reference proteome</keyword>
<feature type="transmembrane region" description="Helical" evidence="1">
    <location>
        <begin position="63"/>
        <end position="87"/>
    </location>
</feature>
<keyword evidence="1" id="KW-1133">Transmembrane helix</keyword>
<evidence type="ECO:0000256" key="1">
    <source>
        <dbReference type="SAM" id="Phobius"/>
    </source>
</evidence>
<reference evidence="2" key="2">
    <citation type="submission" date="2025-08" db="UniProtKB">
        <authorList>
            <consortium name="Ensembl"/>
        </authorList>
    </citation>
    <scope>IDENTIFICATION</scope>
</reference>
<accession>H2YVW0</accession>
<sequence length="206" mass="22710">MVFHVSNESKAPDKEGISQNFEKGSDAEMFPVAIYEEAKSPSAPPYFEPKTTTRRKSGCCGSVVLVAGVLILLGLVVFTGFSWYHFAKYNKQLKKMRCGTQLIDFGGIVDLMIQPNDDIDIDVPILPNDDSTTTTLPMDTAISPIQLPLIGPGGSEILRERFIQELSSKLSACVRPGFDGKFIDPQCLKRQVLDTAKIIGETFYIN</sequence>
<proteinExistence type="predicted"/>
<dbReference type="OMA" id="CVRELIV"/>